<dbReference type="PANTHER" id="PTHR47331">
    <property type="entry name" value="PHD-TYPE DOMAIN-CONTAINING PROTEIN"/>
    <property type="match status" value="1"/>
</dbReference>
<dbReference type="Proteomes" id="UP000230750">
    <property type="component" value="Unassembled WGS sequence"/>
</dbReference>
<protein>
    <submittedName>
        <fullName evidence="1">Uncharacterized protein</fullName>
    </submittedName>
</protein>
<dbReference type="OrthoDB" id="10051210at2759"/>
<dbReference type="Pfam" id="PF05380">
    <property type="entry name" value="Peptidase_A17"/>
    <property type="match status" value="1"/>
</dbReference>
<gene>
    <name evidence="1" type="ORF">BSL78_30155</name>
</gene>
<dbReference type="EMBL" id="MRZV01002785">
    <property type="protein sequence ID" value="PIK33033.1"/>
    <property type="molecule type" value="Genomic_DNA"/>
</dbReference>
<name>A0A2G8JBC5_STIJA</name>
<dbReference type="AlphaFoldDB" id="A0A2G8JBC5"/>
<proteinExistence type="predicted"/>
<accession>A0A2G8JBC5</accession>
<dbReference type="PANTHER" id="PTHR47331:SF5">
    <property type="entry name" value="RIBONUCLEASE H"/>
    <property type="match status" value="1"/>
</dbReference>
<reference evidence="1 2" key="1">
    <citation type="journal article" date="2017" name="PLoS Biol.">
        <title>The sea cucumber genome provides insights into morphological evolution and visceral regeneration.</title>
        <authorList>
            <person name="Zhang X."/>
            <person name="Sun L."/>
            <person name="Yuan J."/>
            <person name="Sun Y."/>
            <person name="Gao Y."/>
            <person name="Zhang L."/>
            <person name="Li S."/>
            <person name="Dai H."/>
            <person name="Hamel J.F."/>
            <person name="Liu C."/>
            <person name="Yu Y."/>
            <person name="Liu S."/>
            <person name="Lin W."/>
            <person name="Guo K."/>
            <person name="Jin S."/>
            <person name="Xu P."/>
            <person name="Storey K.B."/>
            <person name="Huan P."/>
            <person name="Zhang T."/>
            <person name="Zhou Y."/>
            <person name="Zhang J."/>
            <person name="Lin C."/>
            <person name="Li X."/>
            <person name="Xing L."/>
            <person name="Huo D."/>
            <person name="Sun M."/>
            <person name="Wang L."/>
            <person name="Mercier A."/>
            <person name="Li F."/>
            <person name="Yang H."/>
            <person name="Xiang J."/>
        </authorList>
    </citation>
    <scope>NUCLEOTIDE SEQUENCE [LARGE SCALE GENOMIC DNA]</scope>
    <source>
        <strain evidence="1">Shaxun</strain>
        <tissue evidence="1">Muscle</tissue>
    </source>
</reference>
<evidence type="ECO:0000313" key="2">
    <source>
        <dbReference type="Proteomes" id="UP000230750"/>
    </source>
</evidence>
<sequence>MRVHLFGAGSSPGCANFGLKHVADLYSKTDQEDAKDFLKRNFYVDDGLRSVDKVSNAIKLIEDVTSICAQGSLRLHKFISNNRDVMSAIPKSEQAKEVKDLDLAFDNLPMERALGIHWCVESDEFQFRIVLKNQTLTRRGILSTVASIYDPLGLLAPYVLKGKQILQQMCREGADWDEALSDELKPKWEKMAI</sequence>
<dbReference type="InterPro" id="IPR008042">
    <property type="entry name" value="Retrotrans_Pao"/>
</dbReference>
<dbReference type="STRING" id="307972.A0A2G8JBC5"/>
<keyword evidence="2" id="KW-1185">Reference proteome</keyword>
<organism evidence="1 2">
    <name type="scientific">Stichopus japonicus</name>
    <name type="common">Sea cucumber</name>
    <dbReference type="NCBI Taxonomy" id="307972"/>
    <lineage>
        <taxon>Eukaryota</taxon>
        <taxon>Metazoa</taxon>
        <taxon>Echinodermata</taxon>
        <taxon>Eleutherozoa</taxon>
        <taxon>Echinozoa</taxon>
        <taxon>Holothuroidea</taxon>
        <taxon>Aspidochirotacea</taxon>
        <taxon>Aspidochirotida</taxon>
        <taxon>Stichopodidae</taxon>
        <taxon>Apostichopus</taxon>
    </lineage>
</organism>
<evidence type="ECO:0000313" key="1">
    <source>
        <dbReference type="EMBL" id="PIK33033.1"/>
    </source>
</evidence>
<comment type="caution">
    <text evidence="1">The sequence shown here is derived from an EMBL/GenBank/DDBJ whole genome shotgun (WGS) entry which is preliminary data.</text>
</comment>